<name>A0A9P1GJ13_9DINO</name>
<gene>
    <name evidence="2" type="ORF">C1SCF055_LOCUS40559</name>
</gene>
<feature type="region of interest" description="Disordered" evidence="1">
    <location>
        <begin position="285"/>
        <end position="311"/>
    </location>
</feature>
<evidence type="ECO:0000313" key="4">
    <source>
        <dbReference type="Proteomes" id="UP001152797"/>
    </source>
</evidence>
<proteinExistence type="predicted"/>
<keyword evidence="4" id="KW-1185">Reference proteome</keyword>
<evidence type="ECO:0000313" key="3">
    <source>
        <dbReference type="EMBL" id="CAL1169121.1"/>
    </source>
</evidence>
<dbReference type="Proteomes" id="UP001152797">
    <property type="component" value="Unassembled WGS sequence"/>
</dbReference>
<dbReference type="EMBL" id="CAMXCT010006547">
    <property type="protein sequence ID" value="CAI4015746.1"/>
    <property type="molecule type" value="Genomic_DNA"/>
</dbReference>
<feature type="compositionally biased region" description="Basic and acidic residues" evidence="1">
    <location>
        <begin position="289"/>
        <end position="308"/>
    </location>
</feature>
<sequence length="416" mass="45348">MSNLKLTAKTSASLLKIRAMYIMQLLVTLVSQTSNNLNAIFHQFESSTMREKLALMDSCLLSYEAFTAVWQMAIKDLLVNATLDVPNVLNSCNVTIVTGTGTSSGLDVGDGKNPDANGGDDDGERVQDSVFKWFDLLNFGFDDGLLSADTLRCIELEIEKAILNHSSKSMKQWYQNLVVHVAHDDPTSTGTRAQKKHEGEVLLLFDPTESEERILRFANLPSKIMYRLPKELKLYFTGTVGDYIMEAVEAGATSARSRTSAQWGPGKPVTSVPLHVRRVPAVVANGGKSEGKDVQDGDAGDKGDKDMPEQGPTDLGISAHFRAGLKFGLDGTSVTGLEVPMPCPAWMIPCVADENGRSVLEYATEVVKCDVCCGNQQVSLEVDVPFLKVIDNALAFVKEINGQCYAVLKRGLLYLD</sequence>
<evidence type="ECO:0000256" key="1">
    <source>
        <dbReference type="SAM" id="MobiDB-lite"/>
    </source>
</evidence>
<dbReference type="EMBL" id="CAMXCT030006547">
    <property type="protein sequence ID" value="CAL4803058.1"/>
    <property type="molecule type" value="Genomic_DNA"/>
</dbReference>
<dbReference type="AlphaFoldDB" id="A0A9P1GJ13"/>
<protein>
    <submittedName>
        <fullName evidence="2">Uncharacterized protein</fullName>
    </submittedName>
</protein>
<accession>A0A9P1GJ13</accession>
<dbReference type="EMBL" id="CAMXCT020006547">
    <property type="protein sequence ID" value="CAL1169121.1"/>
    <property type="molecule type" value="Genomic_DNA"/>
</dbReference>
<evidence type="ECO:0000313" key="2">
    <source>
        <dbReference type="EMBL" id="CAI4015746.1"/>
    </source>
</evidence>
<reference evidence="2" key="1">
    <citation type="submission" date="2022-10" db="EMBL/GenBank/DDBJ databases">
        <authorList>
            <person name="Chen Y."/>
            <person name="Dougan E. K."/>
            <person name="Chan C."/>
            <person name="Rhodes N."/>
            <person name="Thang M."/>
        </authorList>
    </citation>
    <scope>NUCLEOTIDE SEQUENCE</scope>
</reference>
<organism evidence="2">
    <name type="scientific">Cladocopium goreaui</name>
    <dbReference type="NCBI Taxonomy" id="2562237"/>
    <lineage>
        <taxon>Eukaryota</taxon>
        <taxon>Sar</taxon>
        <taxon>Alveolata</taxon>
        <taxon>Dinophyceae</taxon>
        <taxon>Suessiales</taxon>
        <taxon>Symbiodiniaceae</taxon>
        <taxon>Cladocopium</taxon>
    </lineage>
</organism>
<reference evidence="3" key="2">
    <citation type="submission" date="2024-04" db="EMBL/GenBank/DDBJ databases">
        <authorList>
            <person name="Chen Y."/>
            <person name="Shah S."/>
            <person name="Dougan E. K."/>
            <person name="Thang M."/>
            <person name="Chan C."/>
        </authorList>
    </citation>
    <scope>NUCLEOTIDE SEQUENCE [LARGE SCALE GENOMIC DNA]</scope>
</reference>
<comment type="caution">
    <text evidence="2">The sequence shown here is derived from an EMBL/GenBank/DDBJ whole genome shotgun (WGS) entry which is preliminary data.</text>
</comment>